<comment type="caution">
    <text evidence="4">The sequence shown here is derived from an EMBL/GenBank/DDBJ whole genome shotgun (WGS) entry which is preliminary data.</text>
</comment>
<dbReference type="Pfam" id="PF13041">
    <property type="entry name" value="PPR_2"/>
    <property type="match status" value="1"/>
</dbReference>
<organism evidence="4 5">
    <name type="scientific">Lithocarpus litseifolius</name>
    <dbReference type="NCBI Taxonomy" id="425828"/>
    <lineage>
        <taxon>Eukaryota</taxon>
        <taxon>Viridiplantae</taxon>
        <taxon>Streptophyta</taxon>
        <taxon>Embryophyta</taxon>
        <taxon>Tracheophyta</taxon>
        <taxon>Spermatophyta</taxon>
        <taxon>Magnoliopsida</taxon>
        <taxon>eudicotyledons</taxon>
        <taxon>Gunneridae</taxon>
        <taxon>Pentapetalae</taxon>
        <taxon>rosids</taxon>
        <taxon>fabids</taxon>
        <taxon>Fagales</taxon>
        <taxon>Fagaceae</taxon>
        <taxon>Lithocarpus</taxon>
    </lineage>
</organism>
<evidence type="ECO:0000256" key="1">
    <source>
        <dbReference type="ARBA" id="ARBA00006643"/>
    </source>
</evidence>
<dbReference type="InterPro" id="IPR002885">
    <property type="entry name" value="PPR_rpt"/>
</dbReference>
<reference evidence="4 5" key="1">
    <citation type="submission" date="2024-01" db="EMBL/GenBank/DDBJ databases">
        <title>A telomere-to-telomere, gap-free genome of sweet tea (Lithocarpus litseifolius).</title>
        <authorList>
            <person name="Zhou J."/>
        </authorList>
    </citation>
    <scope>NUCLEOTIDE SEQUENCE [LARGE SCALE GENOMIC DNA]</scope>
    <source>
        <strain evidence="4">Zhou-2022a</strain>
        <tissue evidence="4">Leaf</tissue>
    </source>
</reference>
<dbReference type="GO" id="GO:0003723">
    <property type="term" value="F:RNA binding"/>
    <property type="evidence" value="ECO:0007669"/>
    <property type="project" value="InterPro"/>
</dbReference>
<evidence type="ECO:0008006" key="6">
    <source>
        <dbReference type="Google" id="ProtNLM"/>
    </source>
</evidence>
<dbReference type="GO" id="GO:0009451">
    <property type="term" value="P:RNA modification"/>
    <property type="evidence" value="ECO:0007669"/>
    <property type="project" value="InterPro"/>
</dbReference>
<dbReference type="InterPro" id="IPR011990">
    <property type="entry name" value="TPR-like_helical_dom_sf"/>
</dbReference>
<dbReference type="AlphaFoldDB" id="A0AAW2DTF2"/>
<feature type="repeat" description="PPR" evidence="3">
    <location>
        <begin position="35"/>
        <end position="69"/>
    </location>
</feature>
<dbReference type="EMBL" id="JAZDWU010000001">
    <property type="protein sequence ID" value="KAL0013872.1"/>
    <property type="molecule type" value="Genomic_DNA"/>
</dbReference>
<dbReference type="PROSITE" id="PS51375">
    <property type="entry name" value="PPR"/>
    <property type="match status" value="1"/>
</dbReference>
<protein>
    <recommendedName>
        <fullName evidence="6">Pentatricopeptide repeat-containing protein</fullName>
    </recommendedName>
</protein>
<evidence type="ECO:0000313" key="4">
    <source>
        <dbReference type="EMBL" id="KAL0013872.1"/>
    </source>
</evidence>
<name>A0AAW2DTF2_9ROSI</name>
<keyword evidence="2" id="KW-0677">Repeat</keyword>
<sequence>MRIFLGSMRSLMDAYCKCGCVSLARDLFDYMPEKNLVCWNIMINGHVEDSDYEDALLPFREMQLKGIKGDKVTLVSLLLACSHLGALELGKWLHAYIGKEKIEVDVALGTALVDMYAKCGSI</sequence>
<dbReference type="Gene3D" id="1.25.40.10">
    <property type="entry name" value="Tetratricopeptide repeat domain"/>
    <property type="match status" value="1"/>
</dbReference>
<proteinExistence type="inferred from homology"/>
<gene>
    <name evidence="4" type="ORF">SO802_000941</name>
</gene>
<dbReference type="PANTHER" id="PTHR47926">
    <property type="entry name" value="PENTATRICOPEPTIDE REPEAT-CONTAINING PROTEIN"/>
    <property type="match status" value="1"/>
</dbReference>
<dbReference type="InterPro" id="IPR046960">
    <property type="entry name" value="PPR_At4g14850-like_plant"/>
</dbReference>
<dbReference type="FunFam" id="1.25.40.10:FF:000333">
    <property type="entry name" value="Pentatricopeptide repeat-containing protein"/>
    <property type="match status" value="1"/>
</dbReference>
<evidence type="ECO:0000256" key="2">
    <source>
        <dbReference type="ARBA" id="ARBA00022737"/>
    </source>
</evidence>
<evidence type="ECO:0000313" key="5">
    <source>
        <dbReference type="Proteomes" id="UP001459277"/>
    </source>
</evidence>
<evidence type="ECO:0000256" key="3">
    <source>
        <dbReference type="PROSITE-ProRule" id="PRU00708"/>
    </source>
</evidence>
<accession>A0AAW2DTF2</accession>
<dbReference type="Proteomes" id="UP001459277">
    <property type="component" value="Unassembled WGS sequence"/>
</dbReference>
<comment type="similarity">
    <text evidence="1">Belongs to the PPR family. PCMP-H subfamily.</text>
</comment>
<keyword evidence="5" id="KW-1185">Reference proteome</keyword>
<dbReference type="NCBIfam" id="TIGR00756">
    <property type="entry name" value="PPR"/>
    <property type="match status" value="2"/>
</dbReference>